<dbReference type="PRINTS" id="PR00507">
    <property type="entry name" value="N12N6MTFRASE"/>
</dbReference>
<keyword evidence="1" id="KW-0489">Methyltransferase</keyword>
<organism evidence="3 4">
    <name type="scientific">Thalassiosira oceanica</name>
    <name type="common">Marine diatom</name>
    <dbReference type="NCBI Taxonomy" id="159749"/>
    <lineage>
        <taxon>Eukaryota</taxon>
        <taxon>Sar</taxon>
        <taxon>Stramenopiles</taxon>
        <taxon>Ochrophyta</taxon>
        <taxon>Bacillariophyta</taxon>
        <taxon>Coscinodiscophyceae</taxon>
        <taxon>Thalassiosirophycidae</taxon>
        <taxon>Thalassiosirales</taxon>
        <taxon>Thalassiosiraceae</taxon>
        <taxon>Thalassiosira</taxon>
    </lineage>
</organism>
<dbReference type="InterPro" id="IPR002052">
    <property type="entry name" value="DNA_methylase_N6_adenine_CS"/>
</dbReference>
<evidence type="ECO:0000313" key="3">
    <source>
        <dbReference type="EMBL" id="EJK47809.1"/>
    </source>
</evidence>
<dbReference type="AlphaFoldDB" id="K0R723"/>
<dbReference type="GO" id="GO:0003676">
    <property type="term" value="F:nucleic acid binding"/>
    <property type="evidence" value="ECO:0007669"/>
    <property type="project" value="InterPro"/>
</dbReference>
<keyword evidence="4" id="KW-1185">Reference proteome</keyword>
<dbReference type="EMBL" id="AGNL01046607">
    <property type="protein sequence ID" value="EJK47809.1"/>
    <property type="molecule type" value="Genomic_DNA"/>
</dbReference>
<dbReference type="PROSITE" id="PS00092">
    <property type="entry name" value="N6_MTASE"/>
    <property type="match status" value="1"/>
</dbReference>
<reference evidence="3 4" key="1">
    <citation type="journal article" date="2012" name="Genome Biol.">
        <title>Genome and low-iron response of an oceanic diatom adapted to chronic iron limitation.</title>
        <authorList>
            <person name="Lommer M."/>
            <person name="Specht M."/>
            <person name="Roy A.S."/>
            <person name="Kraemer L."/>
            <person name="Andreson R."/>
            <person name="Gutowska M.A."/>
            <person name="Wolf J."/>
            <person name="Bergner S.V."/>
            <person name="Schilhabel M.B."/>
            <person name="Klostermeier U.C."/>
            <person name="Beiko R.G."/>
            <person name="Rosenstiel P."/>
            <person name="Hippler M."/>
            <person name="Laroche J."/>
        </authorList>
    </citation>
    <scope>NUCLEOTIDE SEQUENCE [LARGE SCALE GENOMIC DNA]</scope>
    <source>
        <strain evidence="3 4">CCMP1005</strain>
    </source>
</reference>
<evidence type="ECO:0000313" key="4">
    <source>
        <dbReference type="Proteomes" id="UP000266841"/>
    </source>
</evidence>
<dbReference type="PANTHER" id="PTHR13370">
    <property type="entry name" value="RNA METHYLASE-RELATED"/>
    <property type="match status" value="1"/>
</dbReference>
<sequence length="538" mass="58953">MCRVETINASLLAIAANLCGDWLTLTLERLSSSDGLKIDVNNRRAGGDVLLVARPPSRHTYGFVVNADGGGHSRCYDLPLVEIRQSLLSGASASQQKHDIRFIETGGSVREPLSGVAGQELRSPTRSRNQAKKKRLKAFPLPCLYWLEGDVSPELLDDAVSRSILMHASYRIQTVVSLPLSDWMETDRGNHFKSSEVDGLSQVDIVDMSNPNLSSAEKLGLMMKILTMTRDLNIKALPTQDPVIIIDACKDKIRLFFGRRTAIGLAGNKGAPSRALRRTNRGVLKRFALKERQAIVASKKERSNISTAMEPEIAFLMASLALDGLRANGGSTTILDPCCGSGSLLLSAAALGATHLIGVDLDSAVWDENEFRRHQTVFGSRPLAIPLFVCGDVSNPTRTRVLSESDSIDCVVCDPPYNIGAPVIIKGKDRRPVNHHMSGQQIVGSRKDSQVVERADLVPDLVPYIFDVAQRVLVKGGRLVMFVPARGYEATLSLEELVHLKLGNGVFDSNLVLLNDCSRLQRFSPTFSRWLMCMEKRA</sequence>
<name>K0R723_THAOC</name>
<evidence type="ECO:0000256" key="2">
    <source>
        <dbReference type="ARBA" id="ARBA00022679"/>
    </source>
</evidence>
<keyword evidence="2" id="KW-0808">Transferase</keyword>
<evidence type="ECO:0000256" key="1">
    <source>
        <dbReference type="ARBA" id="ARBA00022603"/>
    </source>
</evidence>
<accession>K0R723</accession>
<dbReference type="eggNOG" id="KOG2671">
    <property type="taxonomic scope" value="Eukaryota"/>
</dbReference>
<dbReference type="PANTHER" id="PTHR13370:SF3">
    <property type="entry name" value="TRNA (GUANINE(10)-N2)-METHYLTRANSFERASE HOMOLOG"/>
    <property type="match status" value="1"/>
</dbReference>
<dbReference type="OrthoDB" id="207382at2759"/>
<proteinExistence type="predicted"/>
<gene>
    <name evidence="3" type="ORF">THAOC_33452</name>
</gene>
<protein>
    <submittedName>
        <fullName evidence="3">Uncharacterized protein</fullName>
    </submittedName>
</protein>
<dbReference type="Gene3D" id="3.40.50.150">
    <property type="entry name" value="Vaccinia Virus protein VP39"/>
    <property type="match status" value="1"/>
</dbReference>
<dbReference type="GO" id="GO:0005737">
    <property type="term" value="C:cytoplasm"/>
    <property type="evidence" value="ECO:0007669"/>
    <property type="project" value="TreeGrafter"/>
</dbReference>
<dbReference type="Proteomes" id="UP000266841">
    <property type="component" value="Unassembled WGS sequence"/>
</dbReference>
<dbReference type="GO" id="GO:0032259">
    <property type="term" value="P:methylation"/>
    <property type="evidence" value="ECO:0007669"/>
    <property type="project" value="UniProtKB-KW"/>
</dbReference>
<dbReference type="GO" id="GO:0008168">
    <property type="term" value="F:methyltransferase activity"/>
    <property type="evidence" value="ECO:0007669"/>
    <property type="project" value="UniProtKB-KW"/>
</dbReference>
<comment type="caution">
    <text evidence="3">The sequence shown here is derived from an EMBL/GenBank/DDBJ whole genome shotgun (WGS) entry which is preliminary data.</text>
</comment>
<dbReference type="SUPFAM" id="SSF53335">
    <property type="entry name" value="S-adenosyl-L-methionine-dependent methyltransferases"/>
    <property type="match status" value="1"/>
</dbReference>
<dbReference type="InterPro" id="IPR029063">
    <property type="entry name" value="SAM-dependent_MTases_sf"/>
</dbReference>